<sequence length="179" mass="18898">MRRHLTALAATALAGGMLFVPHAANAQTHTAPARTAVQEPAPLSPIKLTASYPRRAKAGTTITYTLKAKNAGEWASDIVYVVGYVPKQAGKVKVTGPSGSYCEVDKREIACLLDTLNPGKTATVKVKVWLRSSSSGTATAEFASASVDVPAGGLDAFEVHGYEPGVDLKYVKVKTRITR</sequence>
<protein>
    <recommendedName>
        <fullName evidence="2">DUF11 domain-containing protein</fullName>
    </recommendedName>
</protein>
<evidence type="ECO:0000259" key="2">
    <source>
        <dbReference type="Pfam" id="PF01345"/>
    </source>
</evidence>
<gene>
    <name evidence="3" type="ORF">Pro02_27230</name>
</gene>
<dbReference type="Proteomes" id="UP000655044">
    <property type="component" value="Unassembled WGS sequence"/>
</dbReference>
<dbReference type="RefSeq" id="WP_068920709.1">
    <property type="nucleotide sequence ID" value="NZ_BMQP01000008.1"/>
</dbReference>
<name>A0A8J3RZX1_PLARO</name>
<dbReference type="OrthoDB" id="3532540at2"/>
<keyword evidence="1" id="KW-0732">Signal</keyword>
<dbReference type="AlphaFoldDB" id="A0A8J3RZX1"/>
<accession>A0A8J3RZX1</accession>
<dbReference type="Pfam" id="PF01345">
    <property type="entry name" value="DUF11"/>
    <property type="match status" value="1"/>
</dbReference>
<keyword evidence="4" id="KW-1185">Reference proteome</keyword>
<feature type="signal peptide" evidence="1">
    <location>
        <begin position="1"/>
        <end position="26"/>
    </location>
</feature>
<comment type="caution">
    <text evidence="3">The sequence shown here is derived from an EMBL/GenBank/DDBJ whole genome shotgun (WGS) entry which is preliminary data.</text>
</comment>
<organism evidence="3 4">
    <name type="scientific">Planobispora rosea</name>
    <dbReference type="NCBI Taxonomy" id="35762"/>
    <lineage>
        <taxon>Bacteria</taxon>
        <taxon>Bacillati</taxon>
        <taxon>Actinomycetota</taxon>
        <taxon>Actinomycetes</taxon>
        <taxon>Streptosporangiales</taxon>
        <taxon>Streptosporangiaceae</taxon>
        <taxon>Planobispora</taxon>
    </lineage>
</organism>
<feature type="domain" description="DUF11" evidence="2">
    <location>
        <begin position="54"/>
        <end position="148"/>
    </location>
</feature>
<evidence type="ECO:0000313" key="4">
    <source>
        <dbReference type="Proteomes" id="UP000655044"/>
    </source>
</evidence>
<dbReference type="EMBL" id="BOOI01000023">
    <property type="protein sequence ID" value="GIH84315.1"/>
    <property type="molecule type" value="Genomic_DNA"/>
</dbReference>
<feature type="chain" id="PRO_5035219002" description="DUF11 domain-containing protein" evidence="1">
    <location>
        <begin position="27"/>
        <end position="179"/>
    </location>
</feature>
<dbReference type="InterPro" id="IPR001434">
    <property type="entry name" value="OmcB-like_DUF11"/>
</dbReference>
<evidence type="ECO:0000313" key="3">
    <source>
        <dbReference type="EMBL" id="GIH84315.1"/>
    </source>
</evidence>
<evidence type="ECO:0000256" key="1">
    <source>
        <dbReference type="SAM" id="SignalP"/>
    </source>
</evidence>
<reference evidence="3" key="1">
    <citation type="submission" date="2021-01" db="EMBL/GenBank/DDBJ databases">
        <title>Whole genome shotgun sequence of Planobispora rosea NBRC 15558.</title>
        <authorList>
            <person name="Komaki H."/>
            <person name="Tamura T."/>
        </authorList>
    </citation>
    <scope>NUCLEOTIDE SEQUENCE</scope>
    <source>
        <strain evidence="3">NBRC 15558</strain>
    </source>
</reference>
<proteinExistence type="predicted"/>